<protein>
    <submittedName>
        <fullName evidence="1">Uncharacterized protein</fullName>
    </submittedName>
</protein>
<proteinExistence type="predicted"/>
<keyword evidence="2" id="KW-1185">Reference proteome</keyword>
<reference evidence="2" key="1">
    <citation type="journal article" date="2022" name="Mol. Ecol. Resour.">
        <title>The genomes of chicory, endive, great burdock and yacon provide insights into Asteraceae palaeo-polyploidization history and plant inulin production.</title>
        <authorList>
            <person name="Fan W."/>
            <person name="Wang S."/>
            <person name="Wang H."/>
            <person name="Wang A."/>
            <person name="Jiang F."/>
            <person name="Liu H."/>
            <person name="Zhao H."/>
            <person name="Xu D."/>
            <person name="Zhang Y."/>
        </authorList>
    </citation>
    <scope>NUCLEOTIDE SEQUENCE [LARGE SCALE GENOMIC DNA]</scope>
    <source>
        <strain evidence="2">cv. Niubang</strain>
    </source>
</reference>
<comment type="caution">
    <text evidence="1">The sequence shown here is derived from an EMBL/GenBank/DDBJ whole genome shotgun (WGS) entry which is preliminary data.</text>
</comment>
<dbReference type="Proteomes" id="UP001055879">
    <property type="component" value="Linkage Group LG02"/>
</dbReference>
<organism evidence="1 2">
    <name type="scientific">Arctium lappa</name>
    <name type="common">Greater burdock</name>
    <name type="synonym">Lappa major</name>
    <dbReference type="NCBI Taxonomy" id="4217"/>
    <lineage>
        <taxon>Eukaryota</taxon>
        <taxon>Viridiplantae</taxon>
        <taxon>Streptophyta</taxon>
        <taxon>Embryophyta</taxon>
        <taxon>Tracheophyta</taxon>
        <taxon>Spermatophyta</taxon>
        <taxon>Magnoliopsida</taxon>
        <taxon>eudicotyledons</taxon>
        <taxon>Gunneridae</taxon>
        <taxon>Pentapetalae</taxon>
        <taxon>asterids</taxon>
        <taxon>campanulids</taxon>
        <taxon>Asterales</taxon>
        <taxon>Asteraceae</taxon>
        <taxon>Carduoideae</taxon>
        <taxon>Cardueae</taxon>
        <taxon>Arctiinae</taxon>
        <taxon>Arctium</taxon>
    </lineage>
</organism>
<gene>
    <name evidence="1" type="ORF">L6452_05715</name>
</gene>
<dbReference type="EMBL" id="CM042048">
    <property type="protein sequence ID" value="KAI3758163.1"/>
    <property type="molecule type" value="Genomic_DNA"/>
</dbReference>
<accession>A0ACB9EHU6</accession>
<evidence type="ECO:0000313" key="1">
    <source>
        <dbReference type="EMBL" id="KAI3758163.1"/>
    </source>
</evidence>
<evidence type="ECO:0000313" key="2">
    <source>
        <dbReference type="Proteomes" id="UP001055879"/>
    </source>
</evidence>
<reference evidence="1 2" key="2">
    <citation type="journal article" date="2022" name="Mol. Ecol. Resour.">
        <title>The genomes of chicory, endive, great burdock and yacon provide insights into Asteraceae paleo-polyploidization history and plant inulin production.</title>
        <authorList>
            <person name="Fan W."/>
            <person name="Wang S."/>
            <person name="Wang H."/>
            <person name="Wang A."/>
            <person name="Jiang F."/>
            <person name="Liu H."/>
            <person name="Zhao H."/>
            <person name="Xu D."/>
            <person name="Zhang Y."/>
        </authorList>
    </citation>
    <scope>NUCLEOTIDE SEQUENCE [LARGE SCALE GENOMIC DNA]</scope>
    <source>
        <strain evidence="2">cv. Niubang</strain>
    </source>
</reference>
<name>A0ACB9EHU6_ARCLA</name>
<sequence length="118" mass="12733">MISNLRVPAGRSPICACRSPFDSRRTPLAARRSLLVARRSPLVASRSPLVARRSPLSACGSSVAARRWRVKCDCVNTVLLKVAGVRGGRRLADTGAVGLSLSRSRRRIEMGIWVSAHG</sequence>